<feature type="transmembrane region" description="Helical" evidence="2">
    <location>
        <begin position="96"/>
        <end position="114"/>
    </location>
</feature>
<dbReference type="PATRIC" id="fig|1434119.4.peg.1759"/>
<dbReference type="GeneID" id="24860254"/>
<protein>
    <submittedName>
        <fullName evidence="3">Uncharacterized protein</fullName>
    </submittedName>
</protein>
<evidence type="ECO:0000313" key="3">
    <source>
        <dbReference type="EMBL" id="AKB32076.1"/>
    </source>
</evidence>
<evidence type="ECO:0000256" key="2">
    <source>
        <dbReference type="SAM" id="Phobius"/>
    </source>
</evidence>
<name>A0A0E3LAI4_9EURY</name>
<feature type="region of interest" description="Disordered" evidence="1">
    <location>
        <begin position="1"/>
        <end position="26"/>
    </location>
</feature>
<feature type="transmembrane region" description="Helical" evidence="2">
    <location>
        <begin position="204"/>
        <end position="222"/>
    </location>
</feature>
<reference evidence="3 4" key="1">
    <citation type="submission" date="2014-07" db="EMBL/GenBank/DDBJ databases">
        <title>Methanogenic archaea and the global carbon cycle.</title>
        <authorList>
            <person name="Henriksen J.R."/>
            <person name="Luke J."/>
            <person name="Reinhart S."/>
            <person name="Benedict M.N."/>
            <person name="Youngblut N.D."/>
            <person name="Metcalf M.E."/>
            <person name="Whitaker R.J."/>
            <person name="Metcalf W.W."/>
        </authorList>
    </citation>
    <scope>NUCLEOTIDE SEQUENCE [LARGE SCALE GENOMIC DNA]</scope>
    <source>
        <strain evidence="3 4">HI350</strain>
    </source>
</reference>
<accession>A0A0E3LAI4</accession>
<proteinExistence type="predicted"/>
<gene>
    <name evidence="3" type="ORF">MSSIH_1386</name>
</gene>
<sequence>MGATTEELSEESTKKGLSAEEYPEEELNGEEFSELIKYTVPGYILGLLAGIFLDFQGYQRSAAGQWLVRTLAGEGESIFEGIFSIRQRLRKAEGSMAEAYGWGKLFGISIPWIIDFGSRLAGVDVYGIEGFYIPYFYALSDQIGANISGILFLKRTEGSWRAGFSRYIRHPVMLASLFVIIIVPVGLLGARITGFSPTTQTFTALETIAANLCWVPPLVGWLNERYR</sequence>
<keyword evidence="2" id="KW-0812">Transmembrane</keyword>
<dbReference type="GeneID" id="41605402"/>
<dbReference type="RefSeq" id="WP_048171346.1">
    <property type="nucleotide sequence ID" value="NZ_CP009507.1"/>
</dbReference>
<dbReference type="Proteomes" id="UP000033092">
    <property type="component" value="Chromosome"/>
</dbReference>
<dbReference type="KEGG" id="msz:MSSIH_1386"/>
<evidence type="ECO:0000313" key="4">
    <source>
        <dbReference type="Proteomes" id="UP000033092"/>
    </source>
</evidence>
<keyword evidence="2" id="KW-1133">Transmembrane helix</keyword>
<feature type="transmembrane region" description="Helical" evidence="2">
    <location>
        <begin position="134"/>
        <end position="153"/>
    </location>
</feature>
<dbReference type="EMBL" id="CP009507">
    <property type="protein sequence ID" value="AKB32076.1"/>
    <property type="molecule type" value="Genomic_DNA"/>
</dbReference>
<keyword evidence="2" id="KW-0472">Membrane</keyword>
<dbReference type="HOGENOM" id="CLU_1217598_0_0_2"/>
<evidence type="ECO:0000256" key="1">
    <source>
        <dbReference type="SAM" id="MobiDB-lite"/>
    </source>
</evidence>
<dbReference type="AlphaFoldDB" id="A0A0E3LAI4"/>
<feature type="transmembrane region" description="Helical" evidence="2">
    <location>
        <begin position="174"/>
        <end position="192"/>
    </location>
</feature>
<organism evidence="3 4">
    <name type="scientific">Methanosarcina siciliae HI350</name>
    <dbReference type="NCBI Taxonomy" id="1434119"/>
    <lineage>
        <taxon>Archaea</taxon>
        <taxon>Methanobacteriati</taxon>
        <taxon>Methanobacteriota</taxon>
        <taxon>Stenosarchaea group</taxon>
        <taxon>Methanomicrobia</taxon>
        <taxon>Methanosarcinales</taxon>
        <taxon>Methanosarcinaceae</taxon>
        <taxon>Methanosarcina</taxon>
    </lineage>
</organism>